<protein>
    <submittedName>
        <fullName evidence="3">CapA family protein</fullName>
        <ecNumber evidence="3">3.1.-.-</ecNumber>
    </submittedName>
</protein>
<dbReference type="EC" id="3.1.-.-" evidence="3"/>
<proteinExistence type="inferred from homology"/>
<dbReference type="SMART" id="SM00854">
    <property type="entry name" value="PGA_cap"/>
    <property type="match status" value="1"/>
</dbReference>
<evidence type="ECO:0000256" key="1">
    <source>
        <dbReference type="ARBA" id="ARBA00005662"/>
    </source>
</evidence>
<evidence type="ECO:0000313" key="3">
    <source>
        <dbReference type="EMBL" id="WNC12730.1"/>
    </source>
</evidence>
<keyword evidence="4" id="KW-1185">Reference proteome</keyword>
<comment type="similarity">
    <text evidence="1">Belongs to the CapA family.</text>
</comment>
<dbReference type="InterPro" id="IPR019079">
    <property type="entry name" value="Capsule_synth_CapA"/>
</dbReference>
<keyword evidence="3" id="KW-0378">Hydrolase</keyword>
<sequence length="384" mass="42219">MNQTSRTIRRMEQRKKARRRWLRVGRHTLLFCLVAALGVGLYGMIDLLHRDASNQSELPSSPSASDSTGSAPEAAISLSFAGDVMMSGNVEKTLQEKGYEYAFAHVRPLFLADDYTIVNLETPVTERGTPSDNKEFVYKSPPASLPAMKEAGVDAVNLANNHSMDQGMDGLLDTLHNLEAEQLEYVGAGRDDTRAYAPVFFEKNGIRVALLGFSRVIPEVSWYAGKNKPGVAASYDPARAAEAIRQAKTEADLVVVIAHWGKERVDEPVDHQTMLAHAYIDAGADLVVGGHPHVLQGFEKYNGKWIAYSLGNFIFTRASEPKTWESMVLQASCTKSGDCTLTMLPYHAELGQAVPMNESDGALLRKRIESISRQVSIHPNGRVE</sequence>
<evidence type="ECO:0000313" key="4">
    <source>
        <dbReference type="Proteomes" id="UP001256827"/>
    </source>
</evidence>
<dbReference type="RefSeq" id="WP_310764250.1">
    <property type="nucleotide sequence ID" value="NZ_CP134050.1"/>
</dbReference>
<dbReference type="InterPro" id="IPR052169">
    <property type="entry name" value="CW_Biosynth-Accessory"/>
</dbReference>
<reference evidence="3 4" key="1">
    <citation type="submission" date="2023-09" db="EMBL/GenBank/DDBJ databases">
        <title>Complete Genome and Methylome dissection of Bacillus brevis NEB573 original source of BbsI restriction endonuclease.</title>
        <authorList>
            <person name="Fomenkov A."/>
            <person name="Roberts R.D."/>
        </authorList>
    </citation>
    <scope>NUCLEOTIDE SEQUENCE [LARGE SCALE GENOMIC DNA]</scope>
    <source>
        <strain evidence="3 4">NEB573</strain>
    </source>
</reference>
<accession>A0ABY9SY25</accession>
<dbReference type="CDD" id="cd07381">
    <property type="entry name" value="MPP_CapA"/>
    <property type="match status" value="1"/>
</dbReference>
<dbReference type="EMBL" id="CP134050">
    <property type="protein sequence ID" value="WNC12730.1"/>
    <property type="molecule type" value="Genomic_DNA"/>
</dbReference>
<gene>
    <name evidence="3" type="ORF">RGB73_18585</name>
</gene>
<organism evidence="3 4">
    <name type="scientific">Brevibacillus brevis</name>
    <name type="common">Bacillus brevis</name>
    <dbReference type="NCBI Taxonomy" id="1393"/>
    <lineage>
        <taxon>Bacteria</taxon>
        <taxon>Bacillati</taxon>
        <taxon>Bacillota</taxon>
        <taxon>Bacilli</taxon>
        <taxon>Bacillales</taxon>
        <taxon>Paenibacillaceae</taxon>
        <taxon>Brevibacillus</taxon>
    </lineage>
</organism>
<dbReference type="Pfam" id="PF09587">
    <property type="entry name" value="PGA_cap"/>
    <property type="match status" value="1"/>
</dbReference>
<dbReference type="GO" id="GO:0016787">
    <property type="term" value="F:hydrolase activity"/>
    <property type="evidence" value="ECO:0007669"/>
    <property type="project" value="UniProtKB-KW"/>
</dbReference>
<dbReference type="Proteomes" id="UP001256827">
    <property type="component" value="Chromosome"/>
</dbReference>
<evidence type="ECO:0000259" key="2">
    <source>
        <dbReference type="SMART" id="SM00854"/>
    </source>
</evidence>
<dbReference type="SUPFAM" id="SSF56300">
    <property type="entry name" value="Metallo-dependent phosphatases"/>
    <property type="match status" value="1"/>
</dbReference>
<dbReference type="InterPro" id="IPR029052">
    <property type="entry name" value="Metallo-depent_PP-like"/>
</dbReference>
<dbReference type="Gene3D" id="3.60.21.10">
    <property type="match status" value="1"/>
</dbReference>
<dbReference type="PANTHER" id="PTHR33393">
    <property type="entry name" value="POLYGLUTAMINE SYNTHESIS ACCESSORY PROTEIN RV0574C-RELATED"/>
    <property type="match status" value="1"/>
</dbReference>
<feature type="domain" description="Capsule synthesis protein CapA" evidence="2">
    <location>
        <begin position="77"/>
        <end position="317"/>
    </location>
</feature>
<dbReference type="PANTHER" id="PTHR33393:SF13">
    <property type="entry name" value="PGA BIOSYNTHESIS PROTEIN CAPA"/>
    <property type="match status" value="1"/>
</dbReference>
<name>A0ABY9SY25_BREBE</name>